<gene>
    <name evidence="6" type="ORF">HNP32_001300</name>
</gene>
<keyword evidence="2" id="KW-0472">Membrane</keyword>
<dbReference type="RefSeq" id="WP_184268279.1">
    <property type="nucleotide sequence ID" value="NZ_JACHKY010000002.1"/>
</dbReference>
<dbReference type="AlphaFoldDB" id="A0A7W7INH4"/>
<dbReference type="PANTHER" id="PTHR35861:SF1">
    <property type="entry name" value="PHAGE TAIL SHEATH PROTEIN"/>
    <property type="match status" value="1"/>
</dbReference>
<dbReference type="InterPro" id="IPR054564">
    <property type="entry name" value="Gp18_domIII_N"/>
</dbReference>
<keyword evidence="2" id="KW-1133">Transmembrane helix</keyword>
<protein>
    <submittedName>
        <fullName evidence="6">Phage tail sheath protein FI</fullName>
    </submittedName>
</protein>
<dbReference type="Pfam" id="PF17482">
    <property type="entry name" value="Phage_sheath_1C"/>
    <property type="match status" value="1"/>
</dbReference>
<comment type="caution">
    <text evidence="6">The sequence shown here is derived from an EMBL/GenBank/DDBJ whole genome shotgun (WGS) entry which is preliminary data.</text>
</comment>
<dbReference type="Pfam" id="PF04984">
    <property type="entry name" value="Phage_sheath_1"/>
    <property type="match status" value="1"/>
</dbReference>
<evidence type="ECO:0000313" key="7">
    <source>
        <dbReference type="Proteomes" id="UP000539957"/>
    </source>
</evidence>
<name>A0A7W7INH4_9CAUL</name>
<organism evidence="6 7">
    <name type="scientific">Brevundimonas bullata</name>
    <dbReference type="NCBI Taxonomy" id="13160"/>
    <lineage>
        <taxon>Bacteria</taxon>
        <taxon>Pseudomonadati</taxon>
        <taxon>Pseudomonadota</taxon>
        <taxon>Alphaproteobacteria</taxon>
        <taxon>Caulobacterales</taxon>
        <taxon>Caulobacteraceae</taxon>
        <taxon>Brevundimonas</taxon>
    </lineage>
</organism>
<feature type="domain" description="Tail sheath protein subtilisin-like" evidence="3">
    <location>
        <begin position="114"/>
        <end position="278"/>
    </location>
</feature>
<evidence type="ECO:0000256" key="2">
    <source>
        <dbReference type="SAM" id="Phobius"/>
    </source>
</evidence>
<dbReference type="InterPro" id="IPR052042">
    <property type="entry name" value="Tail_sheath_structural"/>
</dbReference>
<evidence type="ECO:0000259" key="3">
    <source>
        <dbReference type="Pfam" id="PF04984"/>
    </source>
</evidence>
<dbReference type="EMBL" id="JACHKY010000002">
    <property type="protein sequence ID" value="MBB4797576.1"/>
    <property type="molecule type" value="Genomic_DNA"/>
</dbReference>
<evidence type="ECO:0000256" key="1">
    <source>
        <dbReference type="ARBA" id="ARBA00008005"/>
    </source>
</evidence>
<keyword evidence="7" id="KW-1185">Reference proteome</keyword>
<feature type="transmembrane region" description="Helical" evidence="2">
    <location>
        <begin position="12"/>
        <end position="33"/>
    </location>
</feature>
<sequence length="394" mass="41397">MAISPRRHGVKIVELSTGALPLSVVATAVWGLVAVAPNADPQMFPLDKPVLVTDLDDAISKAGADGTLAKSLKAIGDQARAIGIVVRVAPGAGGNQADITTSQNANLIGGGAAGARTGMQALLDAQSVTGIRPRILAVPGFSAQTVGDALGLLAGKLNAIAYFDAGPTRTIAAATAFRGNFAYRELFLMFGDFLAANPFTKAVEPSYATARAVGLRAKIDQEIGYHKTISNVPVSGVVGMTPAVGWDLQDENTEAGLLNGADVTCLIRRDGFRFWGNRGCASDPRFAFESAVRTNQVLRDTIAEGVFPYIDRPLNPGLARDIVESINALFRREKAAGRIIGAEAFLTEANTPDQLAAGKLRVGYRFTPAAPLEDLGIDTLITDEFYADFNQLAA</sequence>
<feature type="domain" description="Tail sheath protein C-terminal" evidence="4">
    <location>
        <begin position="282"/>
        <end position="375"/>
    </location>
</feature>
<dbReference type="InterPro" id="IPR035089">
    <property type="entry name" value="Phage_sheath_subtilisin"/>
</dbReference>
<dbReference type="InterPro" id="IPR020287">
    <property type="entry name" value="Tail_sheath_C"/>
</dbReference>
<evidence type="ECO:0000259" key="4">
    <source>
        <dbReference type="Pfam" id="PF17482"/>
    </source>
</evidence>
<keyword evidence="2" id="KW-0812">Transmembrane</keyword>
<dbReference type="Proteomes" id="UP000539957">
    <property type="component" value="Unassembled WGS sequence"/>
</dbReference>
<reference evidence="6 7" key="1">
    <citation type="submission" date="2020-08" db="EMBL/GenBank/DDBJ databases">
        <title>Functional genomics of gut bacteria from endangered species of beetles.</title>
        <authorList>
            <person name="Carlos-Shanley C."/>
        </authorList>
    </citation>
    <scope>NUCLEOTIDE SEQUENCE [LARGE SCALE GENOMIC DNA]</scope>
    <source>
        <strain evidence="6 7">S00123</strain>
    </source>
</reference>
<comment type="similarity">
    <text evidence="1">Belongs to the myoviridae tail sheath protein family.</text>
</comment>
<accession>A0A7W7INH4</accession>
<proteinExistence type="inferred from homology"/>
<feature type="domain" description="Tail sheath protein Gp18-like" evidence="5">
    <location>
        <begin position="24"/>
        <end position="88"/>
    </location>
</feature>
<dbReference type="PANTHER" id="PTHR35861">
    <property type="match status" value="1"/>
</dbReference>
<evidence type="ECO:0000313" key="6">
    <source>
        <dbReference type="EMBL" id="MBB4797576.1"/>
    </source>
</evidence>
<dbReference type="Pfam" id="PF22671">
    <property type="entry name" value="Gp18_domIII_N"/>
    <property type="match status" value="1"/>
</dbReference>
<evidence type="ECO:0000259" key="5">
    <source>
        <dbReference type="Pfam" id="PF22671"/>
    </source>
</evidence>